<proteinExistence type="predicted"/>
<reference evidence="1 2" key="1">
    <citation type="submission" date="2011-05" db="EMBL/GenBank/DDBJ databases">
        <title>Whole genome sequence of Microlunatus phosphovorus NM-1.</title>
        <authorList>
            <person name="Hosoyama A."/>
            <person name="Sasaki K."/>
            <person name="Harada T."/>
            <person name="Igarashi R."/>
            <person name="Kawakoshi A."/>
            <person name="Sasagawa M."/>
            <person name="Fukada J."/>
            <person name="Nakamura S."/>
            <person name="Katano Y."/>
            <person name="Hanada S."/>
            <person name="Kamagata Y."/>
            <person name="Nakamura N."/>
            <person name="Yamazaki S."/>
            <person name="Fujita N."/>
        </authorList>
    </citation>
    <scope>NUCLEOTIDE SEQUENCE [LARGE SCALE GENOMIC DNA]</scope>
    <source>
        <strain evidence="2">ATCC 700054 / DSM 10555 / JCM 9379 / NBRC 101784 / NCIMB 13414 / VKM Ac-1990 / NM-1</strain>
    </source>
</reference>
<gene>
    <name evidence="1" type="ordered locus">MLP_34190</name>
</gene>
<dbReference type="HOGENOM" id="CLU_2880871_0_0_11"/>
<evidence type="ECO:0000313" key="2">
    <source>
        <dbReference type="Proteomes" id="UP000007947"/>
    </source>
</evidence>
<organism evidence="1 2">
    <name type="scientific">Microlunatus phosphovorus (strain ATCC 700054 / DSM 10555 / JCM 9379 / NBRC 101784 / NCIMB 13414 / VKM Ac-1990 / NM-1)</name>
    <dbReference type="NCBI Taxonomy" id="1032480"/>
    <lineage>
        <taxon>Bacteria</taxon>
        <taxon>Bacillati</taxon>
        <taxon>Actinomycetota</taxon>
        <taxon>Actinomycetes</taxon>
        <taxon>Propionibacteriales</taxon>
        <taxon>Propionibacteriaceae</taxon>
        <taxon>Microlunatus</taxon>
    </lineage>
</organism>
<sequence length="63" mass="6455">MRAAASRSGVSVSRWLSNAAGDQLRNEMLGAALDQWEAEDGPFSPADLEAAARSLGVAAPPSA</sequence>
<evidence type="ECO:0008006" key="3">
    <source>
        <dbReference type="Google" id="ProtNLM"/>
    </source>
</evidence>
<dbReference type="KEGG" id="mph:MLP_34190"/>
<protein>
    <recommendedName>
        <fullName evidence="3">Antitoxin</fullName>
    </recommendedName>
</protein>
<keyword evidence="2" id="KW-1185">Reference proteome</keyword>
<name>F5XMH6_MICPN</name>
<dbReference type="AlphaFoldDB" id="F5XMH6"/>
<dbReference type="EMBL" id="AP012204">
    <property type="protein sequence ID" value="BAK36433.1"/>
    <property type="molecule type" value="Genomic_DNA"/>
</dbReference>
<dbReference type="Proteomes" id="UP000007947">
    <property type="component" value="Chromosome"/>
</dbReference>
<accession>F5XMH6</accession>
<evidence type="ECO:0000313" key="1">
    <source>
        <dbReference type="EMBL" id="BAK36433.1"/>
    </source>
</evidence>